<feature type="transmembrane region" description="Helical" evidence="13">
    <location>
        <begin position="305"/>
        <end position="327"/>
    </location>
</feature>
<dbReference type="Pfam" id="PF00672">
    <property type="entry name" value="HAMP"/>
    <property type="match status" value="1"/>
</dbReference>
<dbReference type="CDD" id="cd16922">
    <property type="entry name" value="HATPase_EvgS-ArcB-TorS-like"/>
    <property type="match status" value="1"/>
</dbReference>
<evidence type="ECO:0000259" key="14">
    <source>
        <dbReference type="PROSITE" id="PS50109"/>
    </source>
</evidence>
<dbReference type="SUPFAM" id="SSF103190">
    <property type="entry name" value="Sensory domain-like"/>
    <property type="match status" value="1"/>
</dbReference>
<dbReference type="SMART" id="SM00387">
    <property type="entry name" value="HATPase_c"/>
    <property type="match status" value="1"/>
</dbReference>
<dbReference type="Pfam" id="PF02518">
    <property type="entry name" value="HATPase_c"/>
    <property type="match status" value="1"/>
</dbReference>
<dbReference type="SMART" id="SM00304">
    <property type="entry name" value="HAMP"/>
    <property type="match status" value="1"/>
</dbReference>
<dbReference type="InterPro" id="IPR033462">
    <property type="entry name" value="Cache_3-Cache_2"/>
</dbReference>
<dbReference type="GO" id="GO:0005886">
    <property type="term" value="C:plasma membrane"/>
    <property type="evidence" value="ECO:0007669"/>
    <property type="project" value="UniProtKB-SubCell"/>
</dbReference>
<dbReference type="SUPFAM" id="SSF55874">
    <property type="entry name" value="ATPase domain of HSP90 chaperone/DNA topoisomerase II/histidine kinase"/>
    <property type="match status" value="1"/>
</dbReference>
<dbReference type="InterPro" id="IPR003660">
    <property type="entry name" value="HAMP_dom"/>
</dbReference>
<evidence type="ECO:0000259" key="15">
    <source>
        <dbReference type="PROSITE" id="PS50885"/>
    </source>
</evidence>
<dbReference type="KEGG" id="crs:FQB35_15030"/>
<evidence type="ECO:0000256" key="9">
    <source>
        <dbReference type="ARBA" id="ARBA00022777"/>
    </source>
</evidence>
<dbReference type="CDD" id="cd06225">
    <property type="entry name" value="HAMP"/>
    <property type="match status" value="1"/>
</dbReference>
<dbReference type="Gene3D" id="6.10.340.10">
    <property type="match status" value="1"/>
</dbReference>
<dbReference type="CDD" id="cd00082">
    <property type="entry name" value="HisKA"/>
    <property type="match status" value="1"/>
</dbReference>
<evidence type="ECO:0000256" key="3">
    <source>
        <dbReference type="ARBA" id="ARBA00012438"/>
    </source>
</evidence>
<evidence type="ECO:0000256" key="2">
    <source>
        <dbReference type="ARBA" id="ARBA00004651"/>
    </source>
</evidence>
<evidence type="ECO:0000256" key="11">
    <source>
        <dbReference type="ARBA" id="ARBA00022989"/>
    </source>
</evidence>
<organism evidence="16 17">
    <name type="scientific">Crassaminicella thermophila</name>
    <dbReference type="NCBI Taxonomy" id="2599308"/>
    <lineage>
        <taxon>Bacteria</taxon>
        <taxon>Bacillati</taxon>
        <taxon>Bacillota</taxon>
        <taxon>Clostridia</taxon>
        <taxon>Eubacteriales</taxon>
        <taxon>Clostridiaceae</taxon>
        <taxon>Crassaminicella</taxon>
    </lineage>
</organism>
<keyword evidence="12" id="KW-0902">Two-component regulatory system</keyword>
<dbReference type="PROSITE" id="PS50109">
    <property type="entry name" value="HIS_KIN"/>
    <property type="match status" value="1"/>
</dbReference>
<proteinExistence type="predicted"/>
<feature type="domain" description="Histidine kinase" evidence="14">
    <location>
        <begin position="391"/>
        <end position="614"/>
    </location>
</feature>
<dbReference type="Proteomes" id="UP000324646">
    <property type="component" value="Chromosome"/>
</dbReference>
<keyword evidence="5" id="KW-0597">Phosphoprotein</keyword>
<dbReference type="InterPro" id="IPR004358">
    <property type="entry name" value="Sig_transdc_His_kin-like_C"/>
</dbReference>
<dbReference type="SUPFAM" id="SSF47384">
    <property type="entry name" value="Homodimeric domain of signal transducing histidine kinase"/>
    <property type="match status" value="1"/>
</dbReference>
<sequence>MSIRSKLITSYVLLIIFSVSILGFFISNKSRDAVFHEVTEKSERIAELINSMISVRNDLLSEKIWSDLYFAEKLLTDLGTIRIDQTQQIQIESFKLPSLYAGDTNLSLDTTFVDDIKESIGAVTSVFLFHDNKLIRVTTNLKVDGKRAIGTFITNNSDVYKKIINNETYYGPSLVDGDWFITGYKPMLDENGNVIGAIGLGHKGINPYLEKTLNNIKIGKTGYVYIMNSKGDILVHPNIKGENLSHFSFSKKIIQNKNGIIKYTFKGINKLAAYRYFKPWDLYIITTANYDDLKSSSKTILNTTLLTGFIIFITCAILALFLANTLVKPINKLKSYMETVSKGDLTVYSDIHSKDEIGILSDSFNHMITENKRLLDEIIKHDHIKTEFFSNISHELKTPINIILGTVQLFSFYSKNNNKIMDSEKLNKHINIIKQNCYRLLRLVNNLIDLTKIDSGFMKLHLSNENIVEVVENITLSTVEYVESKSRTILFDTNTEEKIMAFDAEKIERIMLNLISNAVKFTRPGDSITVCVYDKETTVQISVKDTGVGIPKDKLENIFERFKQVDPLFSRSHEGSGIGLSLVKSLVQMHGGKISVQSEYGKGTEFTISLPVKLVSKDNKEYKNDFKQKTNVEKLQIEFSDIYS</sequence>
<evidence type="ECO:0000256" key="10">
    <source>
        <dbReference type="ARBA" id="ARBA00022840"/>
    </source>
</evidence>
<dbReference type="Gene3D" id="3.30.450.20">
    <property type="entry name" value="PAS domain"/>
    <property type="match status" value="1"/>
</dbReference>
<dbReference type="GO" id="GO:0005524">
    <property type="term" value="F:ATP binding"/>
    <property type="evidence" value="ECO:0007669"/>
    <property type="project" value="UniProtKB-KW"/>
</dbReference>
<comment type="subcellular location">
    <subcellularLocation>
        <location evidence="2">Cell membrane</location>
        <topology evidence="2">Multi-pass membrane protein</topology>
    </subcellularLocation>
</comment>
<dbReference type="InterPro" id="IPR003594">
    <property type="entry name" value="HATPase_dom"/>
</dbReference>
<name>A0A5C0SKK0_CRATE</name>
<evidence type="ECO:0000256" key="13">
    <source>
        <dbReference type="SAM" id="Phobius"/>
    </source>
</evidence>
<dbReference type="CDD" id="cd12912">
    <property type="entry name" value="PDC2_MCP_like"/>
    <property type="match status" value="1"/>
</dbReference>
<dbReference type="PROSITE" id="PS50885">
    <property type="entry name" value="HAMP"/>
    <property type="match status" value="1"/>
</dbReference>
<dbReference type="Pfam" id="PF00512">
    <property type="entry name" value="HisKA"/>
    <property type="match status" value="1"/>
</dbReference>
<keyword evidence="13" id="KW-0472">Membrane</keyword>
<evidence type="ECO:0000313" key="17">
    <source>
        <dbReference type="Proteomes" id="UP000324646"/>
    </source>
</evidence>
<reference evidence="16 17" key="1">
    <citation type="submission" date="2019-07" db="EMBL/GenBank/DDBJ databases">
        <title>Complete genome of Crassaminicella thermophila SY095.</title>
        <authorList>
            <person name="Li X."/>
        </authorList>
    </citation>
    <scope>NUCLEOTIDE SEQUENCE [LARGE SCALE GENOMIC DNA]</scope>
    <source>
        <strain evidence="16 17">SY095</strain>
    </source>
</reference>
<keyword evidence="11 13" id="KW-1133">Transmembrane helix</keyword>
<dbReference type="SUPFAM" id="SSF158472">
    <property type="entry name" value="HAMP domain-like"/>
    <property type="match status" value="1"/>
</dbReference>
<dbReference type="InterPro" id="IPR036890">
    <property type="entry name" value="HATPase_C_sf"/>
</dbReference>
<keyword evidence="9" id="KW-0418">Kinase</keyword>
<keyword evidence="7 13" id="KW-0812">Transmembrane</keyword>
<comment type="catalytic activity">
    <reaction evidence="1">
        <text>ATP + protein L-histidine = ADP + protein N-phospho-L-histidine.</text>
        <dbReference type="EC" id="2.7.13.3"/>
    </reaction>
</comment>
<evidence type="ECO:0000256" key="8">
    <source>
        <dbReference type="ARBA" id="ARBA00022741"/>
    </source>
</evidence>
<keyword evidence="8" id="KW-0547">Nucleotide-binding</keyword>
<dbReference type="EMBL" id="CP042243">
    <property type="protein sequence ID" value="QEK13469.1"/>
    <property type="molecule type" value="Genomic_DNA"/>
</dbReference>
<dbReference type="GO" id="GO:0000155">
    <property type="term" value="F:phosphorelay sensor kinase activity"/>
    <property type="evidence" value="ECO:0007669"/>
    <property type="project" value="InterPro"/>
</dbReference>
<dbReference type="SMART" id="SM00388">
    <property type="entry name" value="HisKA"/>
    <property type="match status" value="1"/>
</dbReference>
<evidence type="ECO:0000256" key="6">
    <source>
        <dbReference type="ARBA" id="ARBA00022679"/>
    </source>
</evidence>
<dbReference type="Gene3D" id="3.30.565.10">
    <property type="entry name" value="Histidine kinase-like ATPase, C-terminal domain"/>
    <property type="match status" value="1"/>
</dbReference>
<evidence type="ECO:0000313" key="16">
    <source>
        <dbReference type="EMBL" id="QEK13469.1"/>
    </source>
</evidence>
<dbReference type="AlphaFoldDB" id="A0A5C0SKK0"/>
<evidence type="ECO:0000256" key="1">
    <source>
        <dbReference type="ARBA" id="ARBA00000085"/>
    </source>
</evidence>
<keyword evidence="6" id="KW-0808">Transferase</keyword>
<keyword evidence="17" id="KW-1185">Reference proteome</keyword>
<gene>
    <name evidence="16" type="ORF">FQB35_15030</name>
</gene>
<dbReference type="PANTHER" id="PTHR43547">
    <property type="entry name" value="TWO-COMPONENT HISTIDINE KINASE"/>
    <property type="match status" value="1"/>
</dbReference>
<dbReference type="InterPro" id="IPR005467">
    <property type="entry name" value="His_kinase_dom"/>
</dbReference>
<dbReference type="InterPro" id="IPR003661">
    <property type="entry name" value="HisK_dim/P_dom"/>
</dbReference>
<dbReference type="RefSeq" id="WP_148810641.1">
    <property type="nucleotide sequence ID" value="NZ_CP042243.1"/>
</dbReference>
<evidence type="ECO:0000256" key="4">
    <source>
        <dbReference type="ARBA" id="ARBA00022475"/>
    </source>
</evidence>
<accession>A0A5C0SKK0</accession>
<keyword evidence="4" id="KW-1003">Cell membrane</keyword>
<dbReference type="OrthoDB" id="9813394at2"/>
<dbReference type="PANTHER" id="PTHR43547:SF2">
    <property type="entry name" value="HYBRID SIGNAL TRANSDUCTION HISTIDINE KINASE C"/>
    <property type="match status" value="1"/>
</dbReference>
<dbReference type="EC" id="2.7.13.3" evidence="3"/>
<dbReference type="InterPro" id="IPR036097">
    <property type="entry name" value="HisK_dim/P_sf"/>
</dbReference>
<keyword evidence="10" id="KW-0067">ATP-binding</keyword>
<feature type="domain" description="HAMP" evidence="15">
    <location>
        <begin position="324"/>
        <end position="376"/>
    </location>
</feature>
<dbReference type="Pfam" id="PF17201">
    <property type="entry name" value="Cache_3-Cache_2"/>
    <property type="match status" value="1"/>
</dbReference>
<evidence type="ECO:0000256" key="7">
    <source>
        <dbReference type="ARBA" id="ARBA00022692"/>
    </source>
</evidence>
<dbReference type="PRINTS" id="PR00344">
    <property type="entry name" value="BCTRLSENSOR"/>
</dbReference>
<dbReference type="Gene3D" id="1.10.287.130">
    <property type="match status" value="1"/>
</dbReference>
<dbReference type="FunFam" id="3.30.565.10:FF:000037">
    <property type="entry name" value="Hybrid sensor histidine kinase/response regulator"/>
    <property type="match status" value="1"/>
</dbReference>
<protein>
    <recommendedName>
        <fullName evidence="3">histidine kinase</fullName>
        <ecNumber evidence="3">2.7.13.3</ecNumber>
    </recommendedName>
</protein>
<feature type="transmembrane region" description="Helical" evidence="13">
    <location>
        <begin position="7"/>
        <end position="26"/>
    </location>
</feature>
<dbReference type="InterPro" id="IPR029151">
    <property type="entry name" value="Sensor-like_sf"/>
</dbReference>
<evidence type="ECO:0000256" key="12">
    <source>
        <dbReference type="ARBA" id="ARBA00023012"/>
    </source>
</evidence>
<evidence type="ECO:0000256" key="5">
    <source>
        <dbReference type="ARBA" id="ARBA00022553"/>
    </source>
</evidence>